<feature type="domain" description="C2" evidence="11">
    <location>
        <begin position="433"/>
        <end position="580"/>
    </location>
</feature>
<dbReference type="Pfam" id="PF00520">
    <property type="entry name" value="Ion_trans"/>
    <property type="match status" value="1"/>
</dbReference>
<keyword evidence="7 10" id="KW-1133">Transmembrane helix</keyword>
<name>A0A7S3D0S3_9EUKA</name>
<evidence type="ECO:0000256" key="2">
    <source>
        <dbReference type="ARBA" id="ARBA00022692"/>
    </source>
</evidence>
<evidence type="ECO:0000256" key="4">
    <source>
        <dbReference type="ARBA" id="ARBA00022771"/>
    </source>
</evidence>
<dbReference type="InterPro" id="IPR000008">
    <property type="entry name" value="C2_dom"/>
</dbReference>
<evidence type="ECO:0000259" key="11">
    <source>
        <dbReference type="PROSITE" id="PS50004"/>
    </source>
</evidence>
<keyword evidence="2 10" id="KW-0812">Transmembrane</keyword>
<evidence type="ECO:0000256" key="10">
    <source>
        <dbReference type="SAM" id="Phobius"/>
    </source>
</evidence>
<dbReference type="PROSITE" id="PS50222">
    <property type="entry name" value="EF_HAND_2"/>
    <property type="match status" value="1"/>
</dbReference>
<sequence length="1092" mass="123337">MFGGVKYQLFINSNGNFQDFVGAMLMLFQMSSGDEWNLMMREAMIQPPYCTRTWEHPELWDVWGDTTDDCGSSFAPVFFILIYVTLVYIFMNLVIAVILENFSHMYSKEEARIQASDFDVLKDKWAEFDEKAKGYLLPADFKSFVESLNRPFAFDMKREEKRFERVEITVMEYERQEKGLPFRDVVRVLALNSLGVGALTEVEAEEYPKLFVRPKKDVMMMQKMLLDRALKEEKTKSNEDESMSSSSDEALTSDESSSDEEWQEPSLPRRHEISAKGKVFYRQWISLEKRDDDDEVSGAIEVEARGKGASVIVTVFRGRGLVSKDAGGKSDPFVTVTVAGKRKQSKVVKKTLDPEWGEEFEFAVSDVSENITIECWDYDRFDENDFMGYVSIPVSRVLDSDALAGEFGNAKWYKLEMNKKDPPLVKAGKNTKVHPEPEQESEVQLDLRWLKKGKLQVRVISARNLFLQQRGRTSLDPYSIVQIGVVEHKTQVVKNSNAPMWNEAFDFDLKSAVNETKHVIAQSKKANLKNMLSLANYDTNAVTIRVYDFNRFDLDAFIGKAVLPLTLIQNTSSGRADEQYLDGLSPNEEETMRYRLTHCCRGSTTVSREQLQMIRDNGWLLSAPRAEELGIEVSKWTGAPDGLSYTISECGLGSKFKFNPAGNVVETDDAKSVQGTNAPLLNIKRVFRLRPKRFEQVSGTLELMLRQEEDVLEITVVRGAGLVAKDRTGTSDPYVCIVVGERKVKTKVARKTLNPQYDETFHFMISKTEPPSTILVECLDCDRVGKDDPMGQVVIPFGEWYSRALKDKKRNRRSKTNTGEITEKLGRLYRCSNTKCGRSWHAGCTRMCGRAPPPKGNRFWLCPECKPHLDFCYVCNETMEKAILSVVEKGPLVCCSTCNVSWHEQCGMTHGIAPWEKQCGLCSGLGTDEAPTSALPTQRERLHELRKKAKESTNDARGEVAINGVKVDHSEEDVLKEDGEGLGGENVPRSPLRTEPRLATPMSDTKKGHGVKAGNEKSERASSDSLLVDIPLSAPSGAARGIREEAATGDEAWKDMEGQAVGAILKQEVERKQPSRLNRLRQSRKQRLENKY</sequence>
<feature type="region of interest" description="Disordered" evidence="9">
    <location>
        <begin position="961"/>
        <end position="1024"/>
    </location>
</feature>
<dbReference type="PROSITE" id="PS50004">
    <property type="entry name" value="C2"/>
    <property type="match status" value="3"/>
</dbReference>
<dbReference type="CDD" id="cd00030">
    <property type="entry name" value="C2"/>
    <property type="match status" value="3"/>
</dbReference>
<evidence type="ECO:0000256" key="9">
    <source>
        <dbReference type="SAM" id="MobiDB-lite"/>
    </source>
</evidence>
<dbReference type="GO" id="GO:0005216">
    <property type="term" value="F:monoatomic ion channel activity"/>
    <property type="evidence" value="ECO:0007669"/>
    <property type="project" value="InterPro"/>
</dbReference>
<evidence type="ECO:0000259" key="12">
    <source>
        <dbReference type="PROSITE" id="PS50222"/>
    </source>
</evidence>
<gene>
    <name evidence="13" type="ORF">PBIL07802_LOCUS5185</name>
    <name evidence="14" type="ORF">PBIL07802_LOCUS5190</name>
</gene>
<feature type="region of interest" description="Disordered" evidence="9">
    <location>
        <begin position="231"/>
        <end position="268"/>
    </location>
</feature>
<keyword evidence="3" id="KW-0479">Metal-binding</keyword>
<dbReference type="InterPro" id="IPR001965">
    <property type="entry name" value="Znf_PHD"/>
</dbReference>
<feature type="region of interest" description="Disordered" evidence="9">
    <location>
        <begin position="1066"/>
        <end position="1092"/>
    </location>
</feature>
<feature type="domain" description="EF-hand" evidence="12">
    <location>
        <begin position="116"/>
        <end position="151"/>
    </location>
</feature>
<dbReference type="InterPro" id="IPR035892">
    <property type="entry name" value="C2_domain_sf"/>
</dbReference>
<evidence type="ECO:0000313" key="13">
    <source>
        <dbReference type="EMBL" id="CAE0243020.1"/>
    </source>
</evidence>
<dbReference type="SUPFAM" id="SSF49562">
    <property type="entry name" value="C2 domain (Calcium/lipid-binding domain, CaLB)"/>
    <property type="match status" value="3"/>
</dbReference>
<feature type="compositionally biased region" description="Low complexity" evidence="9">
    <location>
        <begin position="243"/>
        <end position="255"/>
    </location>
</feature>
<dbReference type="EMBL" id="HBIB01008335">
    <property type="protein sequence ID" value="CAE0243020.1"/>
    <property type="molecule type" value="Transcribed_RNA"/>
</dbReference>
<keyword evidence="8 10" id="KW-0472">Membrane</keyword>
<dbReference type="PANTHER" id="PTHR45911">
    <property type="entry name" value="C2 DOMAIN-CONTAINING PROTEIN"/>
    <property type="match status" value="1"/>
</dbReference>
<evidence type="ECO:0000256" key="5">
    <source>
        <dbReference type="ARBA" id="ARBA00022833"/>
    </source>
</evidence>
<dbReference type="AlphaFoldDB" id="A0A7S3D0S3"/>
<comment type="subcellular location">
    <subcellularLocation>
        <location evidence="1">Membrane</location>
        <topology evidence="1">Multi-pass membrane protein</topology>
    </subcellularLocation>
</comment>
<dbReference type="Gene3D" id="1.10.238.10">
    <property type="entry name" value="EF-hand"/>
    <property type="match status" value="1"/>
</dbReference>
<dbReference type="SMART" id="SM00249">
    <property type="entry name" value="PHD"/>
    <property type="match status" value="2"/>
</dbReference>
<feature type="transmembrane region" description="Helical" evidence="10">
    <location>
        <begin position="77"/>
        <end position="99"/>
    </location>
</feature>
<evidence type="ECO:0000256" key="7">
    <source>
        <dbReference type="ARBA" id="ARBA00022989"/>
    </source>
</evidence>
<dbReference type="Gene3D" id="1.10.287.70">
    <property type="match status" value="1"/>
</dbReference>
<evidence type="ECO:0000313" key="14">
    <source>
        <dbReference type="EMBL" id="CAE0243025.1"/>
    </source>
</evidence>
<dbReference type="Pfam" id="PF00168">
    <property type="entry name" value="C2"/>
    <property type="match status" value="4"/>
</dbReference>
<feature type="domain" description="C2" evidence="11">
    <location>
        <begin position="292"/>
        <end position="407"/>
    </location>
</feature>
<evidence type="ECO:0000256" key="6">
    <source>
        <dbReference type="ARBA" id="ARBA00022837"/>
    </source>
</evidence>
<organism evidence="14">
    <name type="scientific">Palpitomonas bilix</name>
    <dbReference type="NCBI Taxonomy" id="652834"/>
    <lineage>
        <taxon>Eukaryota</taxon>
        <taxon>Eukaryota incertae sedis</taxon>
    </lineage>
</organism>
<feature type="compositionally biased region" description="Basic and acidic residues" evidence="9">
    <location>
        <begin position="966"/>
        <end position="979"/>
    </location>
</feature>
<protein>
    <submittedName>
        <fullName evidence="14">Uncharacterized protein</fullName>
    </submittedName>
</protein>
<reference evidence="14" key="1">
    <citation type="submission" date="2021-01" db="EMBL/GenBank/DDBJ databases">
        <authorList>
            <person name="Corre E."/>
            <person name="Pelletier E."/>
            <person name="Niang G."/>
            <person name="Scheremetjew M."/>
            <person name="Finn R."/>
            <person name="Kale V."/>
            <person name="Holt S."/>
            <person name="Cochrane G."/>
            <person name="Meng A."/>
            <person name="Brown T."/>
            <person name="Cohen L."/>
        </authorList>
    </citation>
    <scope>NUCLEOTIDE SEQUENCE</scope>
    <source>
        <strain evidence="14">NIES-2562</strain>
    </source>
</reference>
<dbReference type="SMART" id="SM00239">
    <property type="entry name" value="C2"/>
    <property type="match status" value="3"/>
</dbReference>
<accession>A0A7S3D0S3</accession>
<keyword evidence="4" id="KW-0863">Zinc-finger</keyword>
<dbReference type="GO" id="GO:0005509">
    <property type="term" value="F:calcium ion binding"/>
    <property type="evidence" value="ECO:0007669"/>
    <property type="project" value="InterPro"/>
</dbReference>
<keyword evidence="6" id="KW-0106">Calcium</keyword>
<keyword evidence="5" id="KW-0862">Zinc</keyword>
<dbReference type="InterPro" id="IPR002048">
    <property type="entry name" value="EF_hand_dom"/>
</dbReference>
<evidence type="ECO:0000256" key="8">
    <source>
        <dbReference type="ARBA" id="ARBA00023136"/>
    </source>
</evidence>
<dbReference type="PRINTS" id="PR00360">
    <property type="entry name" value="C2DOMAIN"/>
</dbReference>
<evidence type="ECO:0000256" key="3">
    <source>
        <dbReference type="ARBA" id="ARBA00022723"/>
    </source>
</evidence>
<dbReference type="GO" id="GO:0008270">
    <property type="term" value="F:zinc ion binding"/>
    <property type="evidence" value="ECO:0007669"/>
    <property type="project" value="UniProtKB-KW"/>
</dbReference>
<evidence type="ECO:0000256" key="1">
    <source>
        <dbReference type="ARBA" id="ARBA00004141"/>
    </source>
</evidence>
<proteinExistence type="predicted"/>
<dbReference type="InterPro" id="IPR005821">
    <property type="entry name" value="Ion_trans_dom"/>
</dbReference>
<feature type="domain" description="C2" evidence="11">
    <location>
        <begin position="693"/>
        <end position="810"/>
    </location>
</feature>
<dbReference type="EMBL" id="HBIB01008340">
    <property type="protein sequence ID" value="CAE0243025.1"/>
    <property type="molecule type" value="Transcribed_RNA"/>
</dbReference>
<dbReference type="GO" id="GO:0016020">
    <property type="term" value="C:membrane"/>
    <property type="evidence" value="ECO:0007669"/>
    <property type="project" value="UniProtKB-SubCell"/>
</dbReference>
<dbReference type="Gene3D" id="2.60.40.150">
    <property type="entry name" value="C2 domain"/>
    <property type="match status" value="3"/>
</dbReference>